<evidence type="ECO:0000256" key="7">
    <source>
        <dbReference type="HAMAP-Rule" id="MF_01147"/>
    </source>
</evidence>
<dbReference type="PROSITE" id="PS01311">
    <property type="entry name" value="LGT"/>
    <property type="match status" value="1"/>
</dbReference>
<keyword evidence="9" id="KW-1185">Reference proteome</keyword>
<dbReference type="EMBL" id="SHLI01000001">
    <property type="protein sequence ID" value="RZU99570.1"/>
    <property type="molecule type" value="Genomic_DNA"/>
</dbReference>
<dbReference type="UniPathway" id="UPA00664"/>
<dbReference type="GO" id="GO:0008961">
    <property type="term" value="F:phosphatidylglycerol-prolipoprotein diacylglyceryl transferase activity"/>
    <property type="evidence" value="ECO:0007669"/>
    <property type="project" value="UniProtKB-UniRule"/>
</dbReference>
<dbReference type="OrthoDB" id="871140at2"/>
<keyword evidence="4 7" id="KW-0812">Transmembrane</keyword>
<comment type="function">
    <text evidence="7">Catalyzes the transfer of the diacylglyceryl group from phosphatidylglycerol to the sulfhydryl group of the N-terminal cysteine of a prolipoprotein, the first step in the formation of mature lipoproteins.</text>
</comment>
<evidence type="ECO:0000256" key="3">
    <source>
        <dbReference type="ARBA" id="ARBA00022679"/>
    </source>
</evidence>
<comment type="catalytic activity">
    <reaction evidence="7">
        <text>L-cysteinyl-[prolipoprotein] + a 1,2-diacyl-sn-glycero-3-phospho-(1'-sn-glycerol) = an S-1,2-diacyl-sn-glyceryl-L-cysteinyl-[prolipoprotein] + sn-glycerol 1-phosphate + H(+)</text>
        <dbReference type="Rhea" id="RHEA:56712"/>
        <dbReference type="Rhea" id="RHEA-COMP:14679"/>
        <dbReference type="Rhea" id="RHEA-COMP:14680"/>
        <dbReference type="ChEBI" id="CHEBI:15378"/>
        <dbReference type="ChEBI" id="CHEBI:29950"/>
        <dbReference type="ChEBI" id="CHEBI:57685"/>
        <dbReference type="ChEBI" id="CHEBI:64716"/>
        <dbReference type="ChEBI" id="CHEBI:140658"/>
        <dbReference type="EC" id="2.5.1.145"/>
    </reaction>
</comment>
<keyword evidence="5 7" id="KW-1133">Transmembrane helix</keyword>
<feature type="binding site" evidence="7">
    <location>
        <position position="139"/>
    </location>
    <ligand>
        <name>a 1,2-diacyl-sn-glycero-3-phospho-(1'-sn-glycerol)</name>
        <dbReference type="ChEBI" id="CHEBI:64716"/>
    </ligand>
</feature>
<protein>
    <recommendedName>
        <fullName evidence="7">Phosphatidylglycerol--prolipoprotein diacylglyceryl transferase</fullName>
        <ecNumber evidence="7">2.5.1.145</ecNumber>
    </recommendedName>
</protein>
<feature type="transmembrane region" description="Helical" evidence="7">
    <location>
        <begin position="96"/>
        <end position="113"/>
    </location>
</feature>
<dbReference type="Proteomes" id="UP000292298">
    <property type="component" value="Unassembled WGS sequence"/>
</dbReference>
<evidence type="ECO:0000256" key="4">
    <source>
        <dbReference type="ARBA" id="ARBA00022692"/>
    </source>
</evidence>
<dbReference type="InterPro" id="IPR001640">
    <property type="entry name" value="Lgt"/>
</dbReference>
<comment type="similarity">
    <text evidence="1 7">Belongs to the Lgt family.</text>
</comment>
<keyword evidence="3 7" id="KW-0808">Transferase</keyword>
<evidence type="ECO:0000256" key="2">
    <source>
        <dbReference type="ARBA" id="ARBA00022475"/>
    </source>
</evidence>
<name>A0A4Q8D2M9_9GAMM</name>
<feature type="transmembrane region" description="Helical" evidence="7">
    <location>
        <begin position="56"/>
        <end position="76"/>
    </location>
</feature>
<evidence type="ECO:0000313" key="9">
    <source>
        <dbReference type="Proteomes" id="UP000292298"/>
    </source>
</evidence>
<proteinExistence type="inferred from homology"/>
<evidence type="ECO:0000313" key="8">
    <source>
        <dbReference type="EMBL" id="RZU99570.1"/>
    </source>
</evidence>
<feature type="transmembrane region" description="Helical" evidence="7">
    <location>
        <begin position="198"/>
        <end position="216"/>
    </location>
</feature>
<evidence type="ECO:0000256" key="6">
    <source>
        <dbReference type="ARBA" id="ARBA00023136"/>
    </source>
</evidence>
<dbReference type="GO" id="GO:0042158">
    <property type="term" value="P:lipoprotein biosynthetic process"/>
    <property type="evidence" value="ECO:0007669"/>
    <property type="project" value="UniProtKB-UniRule"/>
</dbReference>
<feature type="transmembrane region" description="Helical" evidence="7">
    <location>
        <begin position="228"/>
        <end position="256"/>
    </location>
</feature>
<keyword evidence="2 7" id="KW-1003">Cell membrane</keyword>
<dbReference type="AlphaFoldDB" id="A0A4Q8D2M9"/>
<sequence length="265" mass="28694">MLQYPAIDPIALSLGPLDIHWYGVMYAIGFGLAWWLGRLRARRADTPVSPAQMDDVLLFGAIGVVVGGRVGYALFYSGGDLLADPLSLLRVWEGGMAFHGGLLGVIVMMAWYARRQRIGALALGDFVAPLIPPGLAAGRLGNFINGELWGAPTQWPWGMVYPPLGTEPRHPSQLYELALEGLALFALVWGFSRHPRPTGAITGVFLTGYGLARFAVEFVRLPDAHIGYLMGGWLTMGQLLSLPMVAAGLALLAWAYRHRLSPASN</sequence>
<dbReference type="PANTHER" id="PTHR30589">
    <property type="entry name" value="PROLIPOPROTEIN DIACYLGLYCERYL TRANSFERASE"/>
    <property type="match status" value="1"/>
</dbReference>
<dbReference type="PANTHER" id="PTHR30589:SF0">
    <property type="entry name" value="PHOSPHATIDYLGLYCEROL--PROLIPOPROTEIN DIACYLGLYCERYL TRANSFERASE"/>
    <property type="match status" value="1"/>
</dbReference>
<evidence type="ECO:0000256" key="5">
    <source>
        <dbReference type="ARBA" id="ARBA00022989"/>
    </source>
</evidence>
<evidence type="ECO:0000256" key="1">
    <source>
        <dbReference type="ARBA" id="ARBA00007150"/>
    </source>
</evidence>
<gene>
    <name evidence="7" type="primary">lgt</name>
    <name evidence="8" type="ORF">EV698_1862</name>
</gene>
<dbReference type="GO" id="GO:0005886">
    <property type="term" value="C:plasma membrane"/>
    <property type="evidence" value="ECO:0007669"/>
    <property type="project" value="UniProtKB-SubCell"/>
</dbReference>
<reference evidence="8 9" key="1">
    <citation type="submission" date="2019-02" db="EMBL/GenBank/DDBJ databases">
        <title>Genomic Encyclopedia of Type Strains, Phase IV (KMG-IV): sequencing the most valuable type-strain genomes for metagenomic binning, comparative biology and taxonomic classification.</title>
        <authorList>
            <person name="Goeker M."/>
        </authorList>
    </citation>
    <scope>NUCLEOTIDE SEQUENCE [LARGE SCALE GENOMIC DNA]</scope>
    <source>
        <strain evidence="8 9">DSM 21056</strain>
    </source>
</reference>
<dbReference type="NCBIfam" id="TIGR00544">
    <property type="entry name" value="lgt"/>
    <property type="match status" value="1"/>
</dbReference>
<comment type="caution">
    <text evidence="8">The sequence shown here is derived from an EMBL/GenBank/DDBJ whole genome shotgun (WGS) entry which is preliminary data.</text>
</comment>
<dbReference type="HAMAP" id="MF_01147">
    <property type="entry name" value="Lgt"/>
    <property type="match status" value="1"/>
</dbReference>
<dbReference type="RefSeq" id="WP_130503794.1">
    <property type="nucleotide sequence ID" value="NZ_SHLI01000001.1"/>
</dbReference>
<feature type="transmembrane region" description="Helical" evidence="7">
    <location>
        <begin position="19"/>
        <end position="36"/>
    </location>
</feature>
<organism evidence="8 9">
    <name type="scientific">Spiribacter vilamensis</name>
    <dbReference type="NCBI Taxonomy" id="531306"/>
    <lineage>
        <taxon>Bacteria</taxon>
        <taxon>Pseudomonadati</taxon>
        <taxon>Pseudomonadota</taxon>
        <taxon>Gammaproteobacteria</taxon>
        <taxon>Chromatiales</taxon>
        <taxon>Ectothiorhodospiraceae</taxon>
        <taxon>Spiribacter</taxon>
    </lineage>
</organism>
<accession>A0A4Q8D2M9</accession>
<comment type="pathway">
    <text evidence="7">Protein modification; lipoprotein biosynthesis (diacylglyceryl transfer).</text>
</comment>
<comment type="subcellular location">
    <subcellularLocation>
        <location evidence="7">Cell membrane</location>
        <topology evidence="7">Multi-pass membrane protein</topology>
    </subcellularLocation>
</comment>
<dbReference type="Pfam" id="PF01790">
    <property type="entry name" value="LGT"/>
    <property type="match status" value="1"/>
</dbReference>
<keyword evidence="6 7" id="KW-0472">Membrane</keyword>
<dbReference type="EC" id="2.5.1.145" evidence="7"/>
<keyword evidence="8" id="KW-0449">Lipoprotein</keyword>